<feature type="region of interest" description="Disordered" evidence="6">
    <location>
        <begin position="1"/>
        <end position="21"/>
    </location>
</feature>
<feature type="transmembrane region" description="Helical" evidence="7">
    <location>
        <begin position="337"/>
        <end position="359"/>
    </location>
</feature>
<feature type="compositionally biased region" description="Pro residues" evidence="6">
    <location>
        <begin position="460"/>
        <end position="470"/>
    </location>
</feature>
<feature type="transmembrane region" description="Helical" evidence="7">
    <location>
        <begin position="218"/>
        <end position="240"/>
    </location>
</feature>
<feature type="transmembrane region" description="Helical" evidence="7">
    <location>
        <begin position="371"/>
        <end position="391"/>
    </location>
</feature>
<keyword evidence="4 7" id="KW-1133">Transmembrane helix</keyword>
<feature type="transmembrane region" description="Helical" evidence="7">
    <location>
        <begin position="161"/>
        <end position="182"/>
    </location>
</feature>
<reference evidence="9" key="1">
    <citation type="journal article" date="2019" name="Int. J. Syst. Evol. Microbiol.">
        <title>The Global Catalogue of Microorganisms (GCM) 10K type strain sequencing project: providing services to taxonomists for standard genome sequencing and annotation.</title>
        <authorList>
            <consortium name="The Broad Institute Genomics Platform"/>
            <consortium name="The Broad Institute Genome Sequencing Center for Infectious Disease"/>
            <person name="Wu L."/>
            <person name="Ma J."/>
        </authorList>
    </citation>
    <scope>NUCLEOTIDE SEQUENCE [LARGE SCALE GENOMIC DNA]</scope>
    <source>
        <strain evidence="9">JCM 12165</strain>
    </source>
</reference>
<feature type="transmembrane region" description="Helical" evidence="7">
    <location>
        <begin position="293"/>
        <end position="317"/>
    </location>
</feature>
<feature type="region of interest" description="Disordered" evidence="6">
    <location>
        <begin position="456"/>
        <end position="483"/>
    </location>
</feature>
<accession>A0ABW4FP52</accession>
<feature type="transmembrane region" description="Helical" evidence="7">
    <location>
        <begin position="90"/>
        <end position="112"/>
    </location>
</feature>
<keyword evidence="9" id="KW-1185">Reference proteome</keyword>
<comment type="subcellular location">
    <subcellularLocation>
        <location evidence="1">Cell membrane</location>
        <topology evidence="1">Multi-pass membrane protein</topology>
    </subcellularLocation>
</comment>
<keyword evidence="2" id="KW-1003">Cell membrane</keyword>
<sequence length="483" mass="50564">MRGTPVGMTQGDGDRSGGFDEETTRIVAVSRPAASGSGGPRRPGARRLFGAGLELNAIALMITSGMTALFGLVFWGVAARYPAEEVGRSSALISTAMMLSVVAGLGVGLVFTRFLGSAGPRSRAMVLTGYGGTAVVAAVLGAGFVLFFADDTLFGSVTERAVFPLVVVVLALFALQDWVLIGLQAARWVPIEQLLFSGAKLALVALFAITAMHNGIVLAWAAPAALAVLVISPVLLLRVLPRRVSKDGAVALPTRRALSGLVLGEYATGATSVIVPLFMPLIVVAMLGTEANAYYAIPWLVCEAITVLLWNVSSSFITEASNDVRQQHALIRRAWRLSWLIGAAGTPFLIFGAPLLLSLLGGGYAQEGTTLLRLMGAALPFTVVHSTYVAIARVRQQMGRVVALQTLSAAIVVGLALALVRPLGIDGVGVAYLTAEVILCAITAVPLARIFRAARDRAEPPGPQPQPDPATEPLRAVRVEGRT</sequence>
<evidence type="ECO:0000256" key="1">
    <source>
        <dbReference type="ARBA" id="ARBA00004651"/>
    </source>
</evidence>
<comment type="caution">
    <text evidence="8">The sequence shown here is derived from an EMBL/GenBank/DDBJ whole genome shotgun (WGS) entry which is preliminary data.</text>
</comment>
<dbReference type="RefSeq" id="WP_343986839.1">
    <property type="nucleotide sequence ID" value="NZ_BAAAJG010000027.1"/>
</dbReference>
<name>A0ABW4FP52_9PSEU</name>
<feature type="transmembrane region" description="Helical" evidence="7">
    <location>
        <begin position="124"/>
        <end position="149"/>
    </location>
</feature>
<organism evidence="8 9">
    <name type="scientific">Pseudonocardia aurantiaca</name>
    <dbReference type="NCBI Taxonomy" id="75290"/>
    <lineage>
        <taxon>Bacteria</taxon>
        <taxon>Bacillati</taxon>
        <taxon>Actinomycetota</taxon>
        <taxon>Actinomycetes</taxon>
        <taxon>Pseudonocardiales</taxon>
        <taxon>Pseudonocardiaceae</taxon>
        <taxon>Pseudonocardia</taxon>
    </lineage>
</organism>
<feature type="transmembrane region" description="Helical" evidence="7">
    <location>
        <begin position="261"/>
        <end position="287"/>
    </location>
</feature>
<evidence type="ECO:0000313" key="9">
    <source>
        <dbReference type="Proteomes" id="UP001597145"/>
    </source>
</evidence>
<feature type="transmembrane region" description="Helical" evidence="7">
    <location>
        <begin position="194"/>
        <end position="212"/>
    </location>
</feature>
<dbReference type="PANTHER" id="PTHR30250:SF11">
    <property type="entry name" value="O-ANTIGEN TRANSPORTER-RELATED"/>
    <property type="match status" value="1"/>
</dbReference>
<evidence type="ECO:0000256" key="7">
    <source>
        <dbReference type="SAM" id="Phobius"/>
    </source>
</evidence>
<evidence type="ECO:0000313" key="8">
    <source>
        <dbReference type="EMBL" id="MFD1532311.1"/>
    </source>
</evidence>
<feature type="transmembrane region" description="Helical" evidence="7">
    <location>
        <begin position="403"/>
        <end position="424"/>
    </location>
</feature>
<feature type="transmembrane region" description="Helical" evidence="7">
    <location>
        <begin position="55"/>
        <end position="78"/>
    </location>
</feature>
<keyword evidence="5 7" id="KW-0472">Membrane</keyword>
<dbReference type="EMBL" id="JBHUCP010000018">
    <property type="protein sequence ID" value="MFD1532311.1"/>
    <property type="molecule type" value="Genomic_DNA"/>
</dbReference>
<feature type="transmembrane region" description="Helical" evidence="7">
    <location>
        <begin position="430"/>
        <end position="451"/>
    </location>
</feature>
<evidence type="ECO:0000256" key="4">
    <source>
        <dbReference type="ARBA" id="ARBA00022989"/>
    </source>
</evidence>
<feature type="compositionally biased region" description="Basic and acidic residues" evidence="6">
    <location>
        <begin position="12"/>
        <end position="21"/>
    </location>
</feature>
<dbReference type="InterPro" id="IPR050833">
    <property type="entry name" value="Poly_Biosynth_Transport"/>
</dbReference>
<gene>
    <name evidence="8" type="ORF">ACFSCY_23040</name>
</gene>
<protein>
    <submittedName>
        <fullName evidence="8">Lipopolysaccharide biosynthesis protein</fullName>
    </submittedName>
</protein>
<dbReference type="Proteomes" id="UP001597145">
    <property type="component" value="Unassembled WGS sequence"/>
</dbReference>
<evidence type="ECO:0000256" key="2">
    <source>
        <dbReference type="ARBA" id="ARBA00022475"/>
    </source>
</evidence>
<keyword evidence="3 7" id="KW-0812">Transmembrane</keyword>
<evidence type="ECO:0000256" key="3">
    <source>
        <dbReference type="ARBA" id="ARBA00022692"/>
    </source>
</evidence>
<evidence type="ECO:0000256" key="5">
    <source>
        <dbReference type="ARBA" id="ARBA00023136"/>
    </source>
</evidence>
<evidence type="ECO:0000256" key="6">
    <source>
        <dbReference type="SAM" id="MobiDB-lite"/>
    </source>
</evidence>
<proteinExistence type="predicted"/>
<dbReference type="PANTHER" id="PTHR30250">
    <property type="entry name" value="PST FAMILY PREDICTED COLANIC ACID TRANSPORTER"/>
    <property type="match status" value="1"/>
</dbReference>